<proteinExistence type="predicted"/>
<sequence>MAQNTLLRFVKKLKPYTILKGLRYLKHYGLKDFISRLQERMEPEEVPYGPWYMQHKASEEILEKQRKHKWLQPPLISIAVPAYHTPEVFLRQLLEALIGQTYPNWELCMANASPEDQKMAAVLKEYSEMDERIRFQNLEKNLGIAENTNAAFAMARGSFIGLLDHDDLLAPDALYEIALRIQEEKADFIYTDEDKVTEDLSEHYQPHLKPDFNLDLLRSNNYICHFLVVKKSLVEKAGGFRKEFDGAQDYDFIFRCSELAEHIAHVPRILYHWRTHKASTADNPNSKLYAYEAGKRAIEGNLARTHTEGTVSHTKDYGFYDVHYSVKGSPLVSIIIPNKDQKETLAQCLDSIWEKSTYLNYEIIIAENNSEKDETFEYYRQIEKRENVRVLYWKKGFNFSAINNFAVKEAKGDYLLFLNNDIEVVTPEWIEELLGNCQREEVGIVGSKLYYPDHTIQHAGIIVGLGGVAGHAFLNMPGSRSGYLHKASIQMDYSAVTAACMMMKRPLFEQLGGFEEKLSVAFNDVDLCLRTVEAGYLVVYNPHVEMLHYESKSRGAEDSKEKVRRFQGEIEFMRTRWISLLKKGDPYYNENLTLSKWNYSLRAR</sequence>
<dbReference type="PANTHER" id="PTHR43179:SF7">
    <property type="entry name" value="RHAMNOSYLTRANSFERASE WBBL"/>
    <property type="match status" value="1"/>
</dbReference>
<dbReference type="CDD" id="cd04186">
    <property type="entry name" value="GT_2_like_c"/>
    <property type="match status" value="1"/>
</dbReference>
<dbReference type="EMBL" id="CP060635">
    <property type="protein sequence ID" value="QNM10257.1"/>
    <property type="molecule type" value="Genomic_DNA"/>
</dbReference>
<name>A0A7G9GHH5_9FIRM</name>
<gene>
    <name evidence="2" type="ORF">H9Q79_08335</name>
</gene>
<dbReference type="SUPFAM" id="SSF53448">
    <property type="entry name" value="Nucleotide-diphospho-sugar transferases"/>
    <property type="match status" value="2"/>
</dbReference>
<evidence type="ECO:0000313" key="2">
    <source>
        <dbReference type="EMBL" id="QNM10257.1"/>
    </source>
</evidence>
<dbReference type="KEGG" id="whj:H9Q79_08335"/>
<dbReference type="CDD" id="cd04184">
    <property type="entry name" value="GT2_RfbC_Mx_like"/>
    <property type="match status" value="1"/>
</dbReference>
<dbReference type="GO" id="GO:0016757">
    <property type="term" value="F:glycosyltransferase activity"/>
    <property type="evidence" value="ECO:0007669"/>
    <property type="project" value="UniProtKB-KW"/>
</dbReference>
<dbReference type="AlphaFoldDB" id="A0A7G9GHH5"/>
<dbReference type="RefSeq" id="WP_118643251.1">
    <property type="nucleotide sequence ID" value="NZ_CP060635.1"/>
</dbReference>
<dbReference type="Proteomes" id="UP000515860">
    <property type="component" value="Chromosome"/>
</dbReference>
<accession>A0A7G9GHH5</accession>
<dbReference type="InterPro" id="IPR029044">
    <property type="entry name" value="Nucleotide-diphossugar_trans"/>
</dbReference>
<reference evidence="2 3" key="1">
    <citation type="submission" date="2020-08" db="EMBL/GenBank/DDBJ databases">
        <authorList>
            <person name="Liu C."/>
            <person name="Sun Q."/>
        </authorList>
    </citation>
    <scope>NUCLEOTIDE SEQUENCE [LARGE SCALE GENOMIC DNA]</scope>
    <source>
        <strain evidence="2 3">NSJ-29</strain>
    </source>
</reference>
<dbReference type="Gene3D" id="3.90.550.10">
    <property type="entry name" value="Spore Coat Polysaccharide Biosynthesis Protein SpsA, Chain A"/>
    <property type="match status" value="2"/>
</dbReference>
<organism evidence="2 3">
    <name type="scientific">Wansuia hejianensis</name>
    <dbReference type="NCBI Taxonomy" id="2763667"/>
    <lineage>
        <taxon>Bacteria</taxon>
        <taxon>Bacillati</taxon>
        <taxon>Bacillota</taxon>
        <taxon>Clostridia</taxon>
        <taxon>Lachnospirales</taxon>
        <taxon>Lachnospiraceae</taxon>
        <taxon>Wansuia</taxon>
    </lineage>
</organism>
<keyword evidence="2" id="KW-0808">Transferase</keyword>
<dbReference type="Pfam" id="PF00535">
    <property type="entry name" value="Glycos_transf_2"/>
    <property type="match status" value="2"/>
</dbReference>
<evidence type="ECO:0000313" key="3">
    <source>
        <dbReference type="Proteomes" id="UP000515860"/>
    </source>
</evidence>
<keyword evidence="3" id="KW-1185">Reference proteome</keyword>
<evidence type="ECO:0000259" key="1">
    <source>
        <dbReference type="Pfam" id="PF00535"/>
    </source>
</evidence>
<protein>
    <submittedName>
        <fullName evidence="2">Glycosyltransferase family 2 protein</fullName>
    </submittedName>
</protein>
<dbReference type="PANTHER" id="PTHR43179">
    <property type="entry name" value="RHAMNOSYLTRANSFERASE WBBL"/>
    <property type="match status" value="1"/>
</dbReference>
<dbReference type="InterPro" id="IPR001173">
    <property type="entry name" value="Glyco_trans_2-like"/>
</dbReference>
<feature type="domain" description="Glycosyltransferase 2-like" evidence="1">
    <location>
        <begin position="77"/>
        <end position="226"/>
    </location>
</feature>
<feature type="domain" description="Glycosyltransferase 2-like" evidence="1">
    <location>
        <begin position="333"/>
        <end position="454"/>
    </location>
</feature>